<dbReference type="EMBL" id="FMAE01000004">
    <property type="protein sequence ID" value="SCB31085.1"/>
    <property type="molecule type" value="Genomic_DNA"/>
</dbReference>
<accession>A0A1C3VTX9</accession>
<protein>
    <submittedName>
        <fullName evidence="1">Uncharacterized protein</fullName>
    </submittedName>
</protein>
<dbReference type="GeneID" id="93176973"/>
<gene>
    <name evidence="1" type="ORF">GA0061099_1004566</name>
</gene>
<dbReference type="RefSeq" id="WP_036022789.1">
    <property type="nucleotide sequence ID" value="NZ_CP104173.1"/>
</dbReference>
<sequence>MIPLLAEAIEAHGGESRWRAHGRLSASFVITGELWDLKCVHQSGLPRTVHVDLHRQWASVDDIGKPGQRSDFTPDRVAILSGGSRTIAERRNPRASFDGHDMRTAWDLLHRAYFGGYALWTCLTVPFLLTMRGFTLREIEPWREGAEIWRGLRAVFPERLASHSLEQDFYFGPDMLIRRHDYHVQIAGNFPAAQYFSEPVVIDGITIPTRQRAYLRDRDLKPIPEDLMVGIDLSVVRFSPAESNAGS</sequence>
<organism evidence="1 2">
    <name type="scientific">Bradyrhizobium yuanmingense</name>
    <dbReference type="NCBI Taxonomy" id="108015"/>
    <lineage>
        <taxon>Bacteria</taxon>
        <taxon>Pseudomonadati</taxon>
        <taxon>Pseudomonadota</taxon>
        <taxon>Alphaproteobacteria</taxon>
        <taxon>Hyphomicrobiales</taxon>
        <taxon>Nitrobacteraceae</taxon>
        <taxon>Bradyrhizobium</taxon>
    </lineage>
</organism>
<proteinExistence type="predicted"/>
<name>A0A1C3VTX9_9BRAD</name>
<evidence type="ECO:0000313" key="1">
    <source>
        <dbReference type="EMBL" id="SCB31085.1"/>
    </source>
</evidence>
<evidence type="ECO:0000313" key="2">
    <source>
        <dbReference type="Proteomes" id="UP000183174"/>
    </source>
</evidence>
<reference evidence="1 2" key="1">
    <citation type="submission" date="2016-08" db="EMBL/GenBank/DDBJ databases">
        <authorList>
            <person name="Seilhamer J.J."/>
        </authorList>
    </citation>
    <scope>NUCLEOTIDE SEQUENCE [LARGE SCALE GENOMIC DNA]</scope>
    <source>
        <strain evidence="1 2">CCBAU 10071</strain>
    </source>
</reference>
<dbReference type="AlphaFoldDB" id="A0A1C3VTX9"/>
<dbReference type="Proteomes" id="UP000183174">
    <property type="component" value="Unassembled WGS sequence"/>
</dbReference>